<dbReference type="Proteomes" id="UP000789831">
    <property type="component" value="Unassembled WGS sequence"/>
</dbReference>
<proteinExistence type="predicted"/>
<name>A0A9N9HM90_9GLOM</name>
<dbReference type="PANTHER" id="PTHR48065">
    <property type="entry name" value="OS10G0469600 PROTEIN"/>
    <property type="match status" value="1"/>
</dbReference>
<accession>A0A9N9HM90</accession>
<evidence type="ECO:0000313" key="2">
    <source>
        <dbReference type="Proteomes" id="UP000789831"/>
    </source>
</evidence>
<dbReference type="OrthoDB" id="2373850at2759"/>
<sequence length="283" mass="32569">VEEIRDRIRESIDNEMSKKRNTVNQIPNTSGCSSYSSTFPSGPLLKDNMDYYTDAKDYLNEHYPEVTRGQVFELDLKNKKLKGCLKVESFTNLETLKCSDNCLSSIDFPHNFEKLTTLEIKKNIFKDQSLSMFSGLVNLENLDVSENKFIGSLEPLKDIKNLKNLNISKTYLEPTLEYTKNLIEFYCSCSNNDLTTLNLTNSTQLVKLDCSHNKLTELDINKCSELVFLYCNNNLLKLLNLSHNEKLEELNLASNNFYNQNLSFLAHLTELRRLELGENLGEK</sequence>
<comment type="caution">
    <text evidence="1">The sequence shown here is derived from an EMBL/GenBank/DDBJ whole genome shotgun (WGS) entry which is preliminary data.</text>
</comment>
<keyword evidence="2" id="KW-1185">Reference proteome</keyword>
<gene>
    <name evidence="1" type="ORF">AGERDE_LOCUS13208</name>
</gene>
<dbReference type="EMBL" id="CAJVPL010015669">
    <property type="protein sequence ID" value="CAG8693917.1"/>
    <property type="molecule type" value="Genomic_DNA"/>
</dbReference>
<dbReference type="Gene3D" id="3.80.10.10">
    <property type="entry name" value="Ribonuclease Inhibitor"/>
    <property type="match status" value="1"/>
</dbReference>
<organism evidence="1 2">
    <name type="scientific">Ambispora gerdemannii</name>
    <dbReference type="NCBI Taxonomy" id="144530"/>
    <lineage>
        <taxon>Eukaryota</taxon>
        <taxon>Fungi</taxon>
        <taxon>Fungi incertae sedis</taxon>
        <taxon>Mucoromycota</taxon>
        <taxon>Glomeromycotina</taxon>
        <taxon>Glomeromycetes</taxon>
        <taxon>Archaeosporales</taxon>
        <taxon>Ambisporaceae</taxon>
        <taxon>Ambispora</taxon>
    </lineage>
</organism>
<evidence type="ECO:0000313" key="1">
    <source>
        <dbReference type="EMBL" id="CAG8693917.1"/>
    </source>
</evidence>
<feature type="non-terminal residue" evidence="1">
    <location>
        <position position="1"/>
    </location>
</feature>
<dbReference type="SUPFAM" id="SSF52058">
    <property type="entry name" value="L domain-like"/>
    <property type="match status" value="1"/>
</dbReference>
<dbReference type="InterPro" id="IPR032675">
    <property type="entry name" value="LRR_dom_sf"/>
</dbReference>
<dbReference type="AlphaFoldDB" id="A0A9N9HM90"/>
<reference evidence="1" key="1">
    <citation type="submission" date="2021-06" db="EMBL/GenBank/DDBJ databases">
        <authorList>
            <person name="Kallberg Y."/>
            <person name="Tangrot J."/>
            <person name="Rosling A."/>
        </authorList>
    </citation>
    <scope>NUCLEOTIDE SEQUENCE</scope>
    <source>
        <strain evidence="1">MT106</strain>
    </source>
</reference>
<protein>
    <submittedName>
        <fullName evidence="1">12277_t:CDS:1</fullName>
    </submittedName>
</protein>